<dbReference type="InParanoid" id="A0A804K082"/>
<gene>
    <name evidence="3" type="ORF">GSMUA_27770.1</name>
</gene>
<reference evidence="3" key="1">
    <citation type="submission" date="2021-03" db="EMBL/GenBank/DDBJ databases">
        <authorList>
            <consortium name="Genoscope - CEA"/>
            <person name="William W."/>
        </authorList>
    </citation>
    <scope>NUCLEOTIDE SEQUENCE</scope>
    <source>
        <strain evidence="3">Doubled-haploid Pahang</strain>
    </source>
</reference>
<reference evidence="4" key="2">
    <citation type="submission" date="2021-05" db="UniProtKB">
        <authorList>
            <consortium name="EnsemblPlants"/>
        </authorList>
    </citation>
    <scope>IDENTIFICATION</scope>
    <source>
        <strain evidence="4">subsp. malaccensis</strain>
    </source>
</reference>
<evidence type="ECO:0000256" key="1">
    <source>
        <dbReference type="SAM" id="MobiDB-lite"/>
    </source>
</evidence>
<dbReference type="EnsemblPlants" id="Ma07_t26740.1">
    <property type="protein sequence ID" value="Ma07_p26740.1"/>
    <property type="gene ID" value="Ma07_g26740"/>
</dbReference>
<dbReference type="Gramene" id="Ma07_t26740.1">
    <property type="protein sequence ID" value="Ma07_p26740.1"/>
    <property type="gene ID" value="Ma07_g26740"/>
</dbReference>
<feature type="transmembrane region" description="Helical" evidence="2">
    <location>
        <begin position="75"/>
        <end position="99"/>
    </location>
</feature>
<evidence type="ECO:0000313" key="3">
    <source>
        <dbReference type="EMBL" id="CAG1857861.1"/>
    </source>
</evidence>
<evidence type="ECO:0000256" key="2">
    <source>
        <dbReference type="SAM" id="Phobius"/>
    </source>
</evidence>
<dbReference type="Proteomes" id="UP000012960">
    <property type="component" value="Unplaced"/>
</dbReference>
<feature type="transmembrane region" description="Helical" evidence="2">
    <location>
        <begin position="120"/>
        <end position="141"/>
    </location>
</feature>
<evidence type="ECO:0000313" key="5">
    <source>
        <dbReference type="Proteomes" id="UP000012960"/>
    </source>
</evidence>
<name>A0A804K082_MUSAM</name>
<accession>A0A804K082</accession>
<feature type="region of interest" description="Disordered" evidence="1">
    <location>
        <begin position="26"/>
        <end position="51"/>
    </location>
</feature>
<evidence type="ECO:0000313" key="4">
    <source>
        <dbReference type="EnsemblPlants" id="Ma07_p26740.1"/>
    </source>
</evidence>
<sequence length="152" mass="16610">MARRSHLTEIGCIACNELAELGAGEREGGMTQRSLRPGGPSPTLPRPRVRSPSLRRLLPPRYASPSLCRITALDFFPFGGLLALALGTSTGLIVVYSLCRELIRKPQANAASYKITFLRSSVWSCLGSLPFLMARISFLVLKRFASEMVSRG</sequence>
<protein>
    <submittedName>
        <fullName evidence="3">(wild Malaysian banana) hypothetical protein</fullName>
    </submittedName>
</protein>
<organism evidence="4 5">
    <name type="scientific">Musa acuminata subsp. malaccensis</name>
    <name type="common">Wild banana</name>
    <name type="synonym">Musa malaccensis</name>
    <dbReference type="NCBI Taxonomy" id="214687"/>
    <lineage>
        <taxon>Eukaryota</taxon>
        <taxon>Viridiplantae</taxon>
        <taxon>Streptophyta</taxon>
        <taxon>Embryophyta</taxon>
        <taxon>Tracheophyta</taxon>
        <taxon>Spermatophyta</taxon>
        <taxon>Magnoliopsida</taxon>
        <taxon>Liliopsida</taxon>
        <taxon>Zingiberales</taxon>
        <taxon>Musaceae</taxon>
        <taxon>Musa</taxon>
    </lineage>
</organism>
<keyword evidence="2" id="KW-1133">Transmembrane helix</keyword>
<dbReference type="AlphaFoldDB" id="A0A804K082"/>
<keyword evidence="2" id="KW-0812">Transmembrane</keyword>
<keyword evidence="5" id="KW-1185">Reference proteome</keyword>
<dbReference type="EMBL" id="HG996473">
    <property type="protein sequence ID" value="CAG1857861.1"/>
    <property type="molecule type" value="Genomic_DNA"/>
</dbReference>
<proteinExistence type="predicted"/>
<keyword evidence="2" id="KW-0472">Membrane</keyword>